<dbReference type="InterPro" id="IPR001487">
    <property type="entry name" value="Bromodomain"/>
</dbReference>
<organism evidence="5 6">
    <name type="scientific">Leucocoprinus leucothites</name>
    <dbReference type="NCBI Taxonomy" id="201217"/>
    <lineage>
        <taxon>Eukaryota</taxon>
        <taxon>Fungi</taxon>
        <taxon>Dikarya</taxon>
        <taxon>Basidiomycota</taxon>
        <taxon>Agaricomycotina</taxon>
        <taxon>Agaricomycetes</taxon>
        <taxon>Agaricomycetidae</taxon>
        <taxon>Agaricales</taxon>
        <taxon>Agaricineae</taxon>
        <taxon>Agaricaceae</taxon>
        <taxon>Leucocoprinus</taxon>
    </lineage>
</organism>
<protein>
    <recommendedName>
        <fullName evidence="4">Bromo domain-containing protein</fullName>
    </recommendedName>
</protein>
<sequence>MDASLPLSPPSHSQETSPKPTSTRSGLTLVLPSLKNLKAAKTAKKPKSSASIPNSPAFDVELAEKKVPRPVKLKPLKEVLKKLIQQIKKKDDYAFFLEPVDHNQVPGYLDLIKRPMDLGTMTNKVNRGKYRSLEEFADDLRLVTMNAKIFNPQGSIYHTEADRIEAWALDHIAKASSTVIQYETDWNIDIEKDDDTAVNIDDDDDDDDDDNPPTSIPQEDVAVNGRSPSVASQVQQLAGRRAPRGPNKKGAPPATVSESIDSEGRLPGSKDGIGAFPPCSDWARTMVALKLKGKRYKTKKERLRFEKEGPPYLFDGSLDYTEMEDPFSVLSALVPDPLTRPHLTPVYPPLSRSYAPAPSQPLPSQTHSASENSTPQPEPPTTTSTTQDYRPPAPFHLPLVFP</sequence>
<dbReference type="OrthoDB" id="21449at2759"/>
<dbReference type="PRINTS" id="PR00503">
    <property type="entry name" value="BROMODOMAIN"/>
</dbReference>
<dbReference type="CDD" id="cd04369">
    <property type="entry name" value="Bromodomain"/>
    <property type="match status" value="1"/>
</dbReference>
<dbReference type="GO" id="GO:0006325">
    <property type="term" value="P:chromatin organization"/>
    <property type="evidence" value="ECO:0007669"/>
    <property type="project" value="UniProtKB-ARBA"/>
</dbReference>
<feature type="domain" description="Bromo" evidence="4">
    <location>
        <begin position="88"/>
        <end position="158"/>
    </location>
</feature>
<dbReference type="SMART" id="SM00297">
    <property type="entry name" value="BROMO"/>
    <property type="match status" value="1"/>
</dbReference>
<dbReference type="PANTHER" id="PTHR22881:SF27">
    <property type="entry name" value="BROMODOMAIN CONTAINING 7_9"/>
    <property type="match status" value="1"/>
</dbReference>
<feature type="compositionally biased region" description="Polar residues" evidence="3">
    <location>
        <begin position="10"/>
        <end position="26"/>
    </location>
</feature>
<proteinExistence type="predicted"/>
<dbReference type="GO" id="GO:0006357">
    <property type="term" value="P:regulation of transcription by RNA polymerase II"/>
    <property type="evidence" value="ECO:0007669"/>
    <property type="project" value="TreeGrafter"/>
</dbReference>
<dbReference type="Gene3D" id="1.20.920.10">
    <property type="entry name" value="Bromodomain-like"/>
    <property type="match status" value="1"/>
</dbReference>
<reference evidence="5 6" key="1">
    <citation type="journal article" date="2020" name="ISME J.">
        <title>Uncovering the hidden diversity of litter-decomposition mechanisms in mushroom-forming fungi.</title>
        <authorList>
            <person name="Floudas D."/>
            <person name="Bentzer J."/>
            <person name="Ahren D."/>
            <person name="Johansson T."/>
            <person name="Persson P."/>
            <person name="Tunlid A."/>
        </authorList>
    </citation>
    <scope>NUCLEOTIDE SEQUENCE [LARGE SCALE GENOMIC DNA]</scope>
    <source>
        <strain evidence="5 6">CBS 146.42</strain>
    </source>
</reference>
<keyword evidence="1 2" id="KW-0103">Bromodomain</keyword>
<evidence type="ECO:0000256" key="3">
    <source>
        <dbReference type="SAM" id="MobiDB-lite"/>
    </source>
</evidence>
<evidence type="ECO:0000259" key="4">
    <source>
        <dbReference type="PROSITE" id="PS50014"/>
    </source>
</evidence>
<dbReference type="GO" id="GO:0005634">
    <property type="term" value="C:nucleus"/>
    <property type="evidence" value="ECO:0007669"/>
    <property type="project" value="TreeGrafter"/>
</dbReference>
<dbReference type="EMBL" id="JAACJO010000029">
    <property type="protein sequence ID" value="KAF5346867.1"/>
    <property type="molecule type" value="Genomic_DNA"/>
</dbReference>
<feature type="compositionally biased region" description="Acidic residues" evidence="3">
    <location>
        <begin position="193"/>
        <end position="211"/>
    </location>
</feature>
<accession>A0A8H5CUI0</accession>
<feature type="compositionally biased region" description="Polar residues" evidence="3">
    <location>
        <begin position="362"/>
        <end position="373"/>
    </location>
</feature>
<dbReference type="PANTHER" id="PTHR22881">
    <property type="entry name" value="BROMODOMAIN CONTAINING PROTEIN"/>
    <property type="match status" value="1"/>
</dbReference>
<keyword evidence="6" id="KW-1185">Reference proteome</keyword>
<evidence type="ECO:0000313" key="6">
    <source>
        <dbReference type="Proteomes" id="UP000559027"/>
    </source>
</evidence>
<dbReference type="PROSITE" id="PS50014">
    <property type="entry name" value="BROMODOMAIN_2"/>
    <property type="match status" value="1"/>
</dbReference>
<evidence type="ECO:0000256" key="1">
    <source>
        <dbReference type="ARBA" id="ARBA00023117"/>
    </source>
</evidence>
<dbReference type="InterPro" id="IPR051831">
    <property type="entry name" value="Bromodomain_contain_prot"/>
</dbReference>
<dbReference type="SUPFAM" id="SSF47370">
    <property type="entry name" value="Bromodomain"/>
    <property type="match status" value="1"/>
</dbReference>
<feature type="region of interest" description="Disordered" evidence="3">
    <location>
        <begin position="193"/>
        <end position="276"/>
    </location>
</feature>
<feature type="compositionally biased region" description="Pro residues" evidence="3">
    <location>
        <begin position="391"/>
        <end position="402"/>
    </location>
</feature>
<dbReference type="AlphaFoldDB" id="A0A8H5CUI0"/>
<dbReference type="Proteomes" id="UP000559027">
    <property type="component" value="Unassembled WGS sequence"/>
</dbReference>
<comment type="caution">
    <text evidence="5">The sequence shown here is derived from an EMBL/GenBank/DDBJ whole genome shotgun (WGS) entry which is preliminary data.</text>
</comment>
<gene>
    <name evidence="5" type="ORF">D9756_010624</name>
</gene>
<feature type="compositionally biased region" description="Polar residues" evidence="3">
    <location>
        <begin position="226"/>
        <end position="236"/>
    </location>
</feature>
<feature type="region of interest" description="Disordered" evidence="3">
    <location>
        <begin position="338"/>
        <end position="402"/>
    </location>
</feature>
<evidence type="ECO:0000256" key="2">
    <source>
        <dbReference type="PROSITE-ProRule" id="PRU00035"/>
    </source>
</evidence>
<evidence type="ECO:0000313" key="5">
    <source>
        <dbReference type="EMBL" id="KAF5346867.1"/>
    </source>
</evidence>
<dbReference type="Pfam" id="PF00439">
    <property type="entry name" value="Bromodomain"/>
    <property type="match status" value="1"/>
</dbReference>
<dbReference type="InterPro" id="IPR036427">
    <property type="entry name" value="Bromodomain-like_sf"/>
</dbReference>
<feature type="region of interest" description="Disordered" evidence="3">
    <location>
        <begin position="1"/>
        <end position="26"/>
    </location>
</feature>
<name>A0A8H5CUI0_9AGAR</name>
<feature type="compositionally biased region" description="Low complexity" evidence="3">
    <location>
        <begin position="381"/>
        <end position="390"/>
    </location>
</feature>